<reference evidence="2 3" key="1">
    <citation type="submission" date="2019-08" db="EMBL/GenBank/DDBJ databases">
        <title>Deep-cultivation of Planctomycetes and their phenomic and genomic characterization uncovers novel biology.</title>
        <authorList>
            <person name="Wiegand S."/>
            <person name="Jogler M."/>
            <person name="Boedeker C."/>
            <person name="Pinto D."/>
            <person name="Vollmers J."/>
            <person name="Rivas-Marin E."/>
            <person name="Kohn T."/>
            <person name="Peeters S.H."/>
            <person name="Heuer A."/>
            <person name="Rast P."/>
            <person name="Oberbeckmann S."/>
            <person name="Bunk B."/>
            <person name="Jeske O."/>
            <person name="Meyerdierks A."/>
            <person name="Storesund J.E."/>
            <person name="Kallscheuer N."/>
            <person name="Luecker S."/>
            <person name="Lage O.M."/>
            <person name="Pohl T."/>
            <person name="Merkel B.J."/>
            <person name="Hornburger P."/>
            <person name="Mueller R.-W."/>
            <person name="Bruemmer F."/>
            <person name="Labrenz M."/>
            <person name="Spormann A.M."/>
            <person name="Op den Camp H."/>
            <person name="Overmann J."/>
            <person name="Amann R."/>
            <person name="Jetten M.S.M."/>
            <person name="Mascher T."/>
            <person name="Medema M.H."/>
            <person name="Devos D.P."/>
            <person name="Kaster A.-K."/>
            <person name="Ovreas L."/>
            <person name="Rohde M."/>
            <person name="Galperin M.Y."/>
            <person name="Jogler C."/>
        </authorList>
    </citation>
    <scope>NUCLEOTIDE SEQUENCE [LARGE SCALE GENOMIC DNA]</scope>
    <source>
        <strain evidence="2 3">OJF2</strain>
    </source>
</reference>
<protein>
    <submittedName>
        <fullName evidence="2">ECF sigma factor</fullName>
    </submittedName>
</protein>
<dbReference type="Proteomes" id="UP000324233">
    <property type="component" value="Chromosome"/>
</dbReference>
<dbReference type="Pfam" id="PF07638">
    <property type="entry name" value="Sigma70_ECF"/>
    <property type="match status" value="1"/>
</dbReference>
<dbReference type="EMBL" id="CP042997">
    <property type="protein sequence ID" value="QEH32293.1"/>
    <property type="molecule type" value="Genomic_DNA"/>
</dbReference>
<dbReference type="Gene3D" id="1.10.1740.10">
    <property type="match status" value="1"/>
</dbReference>
<name>A0A5B9VVB4_9BACT</name>
<dbReference type="RefSeq" id="WP_148591366.1">
    <property type="nucleotide sequence ID" value="NZ_CP042997.1"/>
</dbReference>
<dbReference type="InterPro" id="IPR013325">
    <property type="entry name" value="RNA_pol_sigma_r2"/>
</dbReference>
<dbReference type="OrthoDB" id="291381at2"/>
<evidence type="ECO:0000313" key="3">
    <source>
        <dbReference type="Proteomes" id="UP000324233"/>
    </source>
</evidence>
<feature type="domain" description="RNA polymerase sigma-70 ECF-like HTH" evidence="1">
    <location>
        <begin position="8"/>
        <end position="203"/>
    </location>
</feature>
<dbReference type="GO" id="GO:0006352">
    <property type="term" value="P:DNA-templated transcription initiation"/>
    <property type="evidence" value="ECO:0007669"/>
    <property type="project" value="InterPro"/>
</dbReference>
<dbReference type="GO" id="GO:0003700">
    <property type="term" value="F:DNA-binding transcription factor activity"/>
    <property type="evidence" value="ECO:0007669"/>
    <property type="project" value="InterPro"/>
</dbReference>
<gene>
    <name evidence="2" type="ORF">OJF2_07630</name>
</gene>
<evidence type="ECO:0000313" key="2">
    <source>
        <dbReference type="EMBL" id="QEH32293.1"/>
    </source>
</evidence>
<proteinExistence type="predicted"/>
<evidence type="ECO:0000259" key="1">
    <source>
        <dbReference type="Pfam" id="PF07638"/>
    </source>
</evidence>
<accession>A0A5B9VVB4</accession>
<organism evidence="2 3">
    <name type="scientific">Aquisphaera giovannonii</name>
    <dbReference type="NCBI Taxonomy" id="406548"/>
    <lineage>
        <taxon>Bacteria</taxon>
        <taxon>Pseudomonadati</taxon>
        <taxon>Planctomycetota</taxon>
        <taxon>Planctomycetia</taxon>
        <taxon>Isosphaerales</taxon>
        <taxon>Isosphaeraceae</taxon>
        <taxon>Aquisphaera</taxon>
    </lineage>
</organism>
<dbReference type="SUPFAM" id="SSF88946">
    <property type="entry name" value="Sigma2 domain of RNA polymerase sigma factors"/>
    <property type="match status" value="1"/>
</dbReference>
<keyword evidence="3" id="KW-1185">Reference proteome</keyword>
<dbReference type="AlphaFoldDB" id="A0A5B9VVB4"/>
<sequence>MADRGEGSVTVWIGHLKAGDPLAAHHLCDRYFGRMVGLARRRLRGGRPVGAAEDEEDVALSAFQSLCQGAAQGQFARLDDRDDLWQLLVVITSRKAIDQVKRGCRQKRGGGRVLDESALVGDRASERAGGLDAIAGDETDPAFLAMAAEECQRLLDALGDDTLRQIALLRMDGETGEAIAGRLGCSLRTVANKLKLIRMKWERDAP</sequence>
<dbReference type="InterPro" id="IPR053812">
    <property type="entry name" value="HTH_Sigma70_ECF-like"/>
</dbReference>
<dbReference type="KEGG" id="agv:OJF2_07630"/>